<dbReference type="RefSeq" id="WP_314145168.1">
    <property type="nucleotide sequence ID" value="NZ_JAWLKF010000010.1"/>
</dbReference>
<name>A0ABU4D3X4_9NOCA</name>
<sequence>MKLRNNSRFFGLLIMALLGSGCASGAMDTEYGSADAPEPEPRGGIVDFAPWATDYLPLADNTTSLLRIRYESSSGLDADGHTVSAVVAVPIGTPPLGGWPVAAVAHGTTGITQDCAPSSNPGLSGLASTVAAFVDRGYVVVATDYQGLGEPDTHPYLEPKTAAYNVIDSVRAARSLVPGASGRWIAYGGSQGGQAVWAANEESATYGSGLDLAAVIALSPAADLTGLGPAAENGTLTAEQLSVYPLVVAGIATAYPDVDVQNFVDGAPLESLPMLQSCTGENQRDKDRVLNESNPGEFEPADRAAADRLNSWLEAIRLPKAISPAPMLIIYGGNDGLVLPEWIEGAAEQACSQGASIDLLQQPMAGHAVNPVPALDWLASRMENQPRGEQCPGILE</sequence>
<dbReference type="Gene3D" id="3.40.50.1820">
    <property type="entry name" value="alpha/beta hydrolase"/>
    <property type="match status" value="2"/>
</dbReference>
<accession>A0ABU4D3X4</accession>
<dbReference type="PIRSF" id="PIRSF029171">
    <property type="entry name" value="Esterase_LipA"/>
    <property type="match status" value="1"/>
</dbReference>
<evidence type="ECO:0000256" key="2">
    <source>
        <dbReference type="SAM" id="SignalP"/>
    </source>
</evidence>
<evidence type="ECO:0000313" key="4">
    <source>
        <dbReference type="Proteomes" id="UP001186104"/>
    </source>
</evidence>
<feature type="region of interest" description="Disordered" evidence="1">
    <location>
        <begin position="280"/>
        <end position="300"/>
    </location>
</feature>
<dbReference type="PANTHER" id="PTHR34853:SF1">
    <property type="entry name" value="LIPASE 5"/>
    <property type="match status" value="1"/>
</dbReference>
<feature type="signal peptide" evidence="2">
    <location>
        <begin position="1"/>
        <end position="25"/>
    </location>
</feature>
<proteinExistence type="predicted"/>
<evidence type="ECO:0000256" key="1">
    <source>
        <dbReference type="SAM" id="MobiDB-lite"/>
    </source>
</evidence>
<keyword evidence="4" id="KW-1185">Reference proteome</keyword>
<protein>
    <submittedName>
        <fullName evidence="3">Lipase family protein</fullName>
    </submittedName>
</protein>
<dbReference type="InterPro" id="IPR005152">
    <property type="entry name" value="Lipase_secreted"/>
</dbReference>
<dbReference type="InterPro" id="IPR029058">
    <property type="entry name" value="AB_hydrolase_fold"/>
</dbReference>
<evidence type="ECO:0000313" key="3">
    <source>
        <dbReference type="EMBL" id="MDV6304424.1"/>
    </source>
</evidence>
<dbReference type="Proteomes" id="UP001186104">
    <property type="component" value="Unassembled WGS sequence"/>
</dbReference>
<dbReference type="Pfam" id="PF03583">
    <property type="entry name" value="LIP"/>
    <property type="match status" value="1"/>
</dbReference>
<keyword evidence="2" id="KW-0732">Signal</keyword>
<dbReference type="PANTHER" id="PTHR34853">
    <property type="match status" value="1"/>
</dbReference>
<gene>
    <name evidence="3" type="ORF">R3P93_17830</name>
</gene>
<organism evidence="3 4">
    <name type="scientific">Rhodococcus cerastii</name>
    <dbReference type="NCBI Taxonomy" id="908616"/>
    <lineage>
        <taxon>Bacteria</taxon>
        <taxon>Bacillati</taxon>
        <taxon>Actinomycetota</taxon>
        <taxon>Actinomycetes</taxon>
        <taxon>Mycobacteriales</taxon>
        <taxon>Nocardiaceae</taxon>
        <taxon>Rhodococcus</taxon>
    </lineage>
</organism>
<comment type="caution">
    <text evidence="3">The sequence shown here is derived from an EMBL/GenBank/DDBJ whole genome shotgun (WGS) entry which is preliminary data.</text>
</comment>
<dbReference type="SUPFAM" id="SSF53474">
    <property type="entry name" value="alpha/beta-Hydrolases"/>
    <property type="match status" value="1"/>
</dbReference>
<reference evidence="3 4" key="1">
    <citation type="submission" date="2023-10" db="EMBL/GenBank/DDBJ databases">
        <title>Development of a sustainable strategy for remediation of hydrocarbon-contaminated territories based on the waste exchange concept.</title>
        <authorList>
            <person name="Krivoruchko A."/>
        </authorList>
    </citation>
    <scope>NUCLEOTIDE SEQUENCE [LARGE SCALE GENOMIC DNA]</scope>
    <source>
        <strain evidence="3 4">IEGM 1327</strain>
    </source>
</reference>
<dbReference type="EMBL" id="JAWLKF010000010">
    <property type="protein sequence ID" value="MDV6304424.1"/>
    <property type="molecule type" value="Genomic_DNA"/>
</dbReference>
<feature type="chain" id="PRO_5045921367" evidence="2">
    <location>
        <begin position="26"/>
        <end position="396"/>
    </location>
</feature>
<dbReference type="PROSITE" id="PS51257">
    <property type="entry name" value="PROKAR_LIPOPROTEIN"/>
    <property type="match status" value="1"/>
</dbReference>